<dbReference type="HAMAP" id="MF_02090">
    <property type="entry name" value="NadE_glutamine_dep"/>
    <property type="match status" value="1"/>
</dbReference>
<comment type="catalytic activity">
    <reaction evidence="7 8">
        <text>deamido-NAD(+) + L-glutamine + ATP + H2O = L-glutamate + AMP + diphosphate + NAD(+) + H(+)</text>
        <dbReference type="Rhea" id="RHEA:24384"/>
        <dbReference type="ChEBI" id="CHEBI:15377"/>
        <dbReference type="ChEBI" id="CHEBI:15378"/>
        <dbReference type="ChEBI" id="CHEBI:29985"/>
        <dbReference type="ChEBI" id="CHEBI:30616"/>
        <dbReference type="ChEBI" id="CHEBI:33019"/>
        <dbReference type="ChEBI" id="CHEBI:57540"/>
        <dbReference type="ChEBI" id="CHEBI:58359"/>
        <dbReference type="ChEBI" id="CHEBI:58437"/>
        <dbReference type="ChEBI" id="CHEBI:456215"/>
        <dbReference type="EC" id="6.3.5.1"/>
    </reaction>
</comment>
<evidence type="ECO:0000256" key="7">
    <source>
        <dbReference type="HAMAP-Rule" id="MF_02090"/>
    </source>
</evidence>
<evidence type="ECO:0000313" key="12">
    <source>
        <dbReference type="Proteomes" id="UP000016649"/>
    </source>
</evidence>
<feature type="binding site" evidence="7">
    <location>
        <begin position="387"/>
        <end position="394"/>
    </location>
    <ligand>
        <name>ATP</name>
        <dbReference type="ChEBI" id="CHEBI:30616"/>
    </ligand>
</feature>
<name>A0ABN0P018_TRELE</name>
<feature type="binding site" evidence="7">
    <location>
        <position position="502"/>
    </location>
    <ligand>
        <name>deamido-NAD(+)</name>
        <dbReference type="ChEBI" id="CHEBI:58437"/>
        <note>ligand shared between two neighboring subunits</note>
    </ligand>
</feature>
<comment type="caution">
    <text evidence="11">The sequence shown here is derived from an EMBL/GenBank/DDBJ whole genome shotgun (WGS) entry which is preliminary data.</text>
</comment>
<dbReference type="Gene3D" id="3.40.50.620">
    <property type="entry name" value="HUPs"/>
    <property type="match status" value="1"/>
</dbReference>
<sequence>MDYGFFRLACESPEVKIADCNANAQMILKSVKKAAQKNADCIVFPALSLTGCTCANLFMQDSLLNEVRLTLTLLAKRTKDFDGLCVVGAPIVFKNALFNCAVFIGAGRILAIVPQTHIMQPGTVHSLFPFESARSIKTQEVIDIEGCRIPFGTDIMIRFNQSTVIAAEICADLYAAQPPSIFYALAGACLIVNLGAKRYTAGQSDAQRRIVQTQSEKLCCAYIYVQSGQGESSTDSVFSAHNIIAENGKILAESDLFKNGSLIQDIDIQLLTAERLKTRDTDHPVLIPAVSPAAGEELQNCRIIDFYIQRFQKKNAASKTVQKTADRKKQTLPAVDKNVLYRHIPALPFMPEEPSQLYAYCREAAAIQAQGLAMRMRNTGIYKAVIGISGGLDSALALLAARDALKILSLSTRNITAISMPCFGTSKRTFTNAARLANALGVDFKEIPIQNAVKSHLADIGHNENVHNAVYENAQARERTQVLMDIANEKNALVVGTGDLSELALGWATYNGDQMSMYAVNASVPKTLVRALVRYHADNADKNADAHSTCESQQSGCSFHCVRSTRSAGNNTCESGPRSAASGHSLAEVLYDILDTPVSPELLPPDKSGISQKTEELVGPYELHDFFLYYVIQYGFSPAKIIFLAGCAFGTKYTHKQLCSWLELFYRRFFSQQFKRSCMPDGVSIGEVSLSPRGFWNMPSDASSALWLKEIEELKNRKA</sequence>
<dbReference type="PANTHER" id="PTHR23090:SF9">
    <property type="entry name" value="GLUTAMINE-DEPENDENT NAD(+) SYNTHETASE"/>
    <property type="match status" value="1"/>
</dbReference>
<keyword evidence="6 7" id="KW-0520">NAD</keyword>
<comment type="pathway">
    <text evidence="1 7 8">Cofactor biosynthesis; NAD(+) biosynthesis; NAD(+) from deamido-NAD(+) (L-Gln route): step 1/1.</text>
</comment>
<evidence type="ECO:0000256" key="8">
    <source>
        <dbReference type="PIRNR" id="PIRNR006630"/>
    </source>
</evidence>
<dbReference type="CDD" id="cd00553">
    <property type="entry name" value="NAD_synthase"/>
    <property type="match status" value="1"/>
</dbReference>
<evidence type="ECO:0000256" key="5">
    <source>
        <dbReference type="ARBA" id="ARBA00022840"/>
    </source>
</evidence>
<organism evidence="11 12">
    <name type="scientific">Treponema lecithinolyticum ATCC 700332</name>
    <dbReference type="NCBI Taxonomy" id="1321815"/>
    <lineage>
        <taxon>Bacteria</taxon>
        <taxon>Pseudomonadati</taxon>
        <taxon>Spirochaetota</taxon>
        <taxon>Spirochaetia</taxon>
        <taxon>Spirochaetales</taxon>
        <taxon>Treponemataceae</taxon>
        <taxon>Treponema</taxon>
    </lineage>
</organism>
<comment type="similarity">
    <text evidence="2 7 8">In the C-terminal section; belongs to the NAD synthetase family.</text>
</comment>
<evidence type="ECO:0000256" key="9">
    <source>
        <dbReference type="RuleBase" id="RU003811"/>
    </source>
</evidence>
<feature type="domain" description="CN hydrolase" evidence="10">
    <location>
        <begin position="6"/>
        <end position="268"/>
    </location>
</feature>
<dbReference type="PROSITE" id="PS50263">
    <property type="entry name" value="CN_HYDROLASE"/>
    <property type="match status" value="1"/>
</dbReference>
<keyword evidence="3 7" id="KW-0436">Ligase</keyword>
<dbReference type="EC" id="6.3.5.1" evidence="7 8"/>
<protein>
    <recommendedName>
        <fullName evidence="7 8">Glutamine-dependent NAD(+) synthetase</fullName>
        <ecNumber evidence="7 8">6.3.5.1</ecNumber>
    </recommendedName>
    <alternativeName>
        <fullName evidence="7 8">NAD(+) synthase [glutamine-hydrolyzing]</fullName>
    </alternativeName>
</protein>
<evidence type="ECO:0000256" key="4">
    <source>
        <dbReference type="ARBA" id="ARBA00022741"/>
    </source>
</evidence>
<dbReference type="Proteomes" id="UP000016649">
    <property type="component" value="Unassembled WGS sequence"/>
</dbReference>
<dbReference type="InterPro" id="IPR014445">
    <property type="entry name" value="Gln-dep_NAD_synthase"/>
</dbReference>
<evidence type="ECO:0000256" key="6">
    <source>
        <dbReference type="ARBA" id="ARBA00023027"/>
    </source>
</evidence>
<accession>A0ABN0P018</accession>
<dbReference type="InterPro" id="IPR036526">
    <property type="entry name" value="C-N_Hydrolase_sf"/>
</dbReference>
<dbReference type="PIRSF" id="PIRSF006630">
    <property type="entry name" value="NADS_GAT"/>
    <property type="match status" value="1"/>
</dbReference>
<dbReference type="SUPFAM" id="SSF52402">
    <property type="entry name" value="Adenine nucleotide alpha hydrolases-like"/>
    <property type="match status" value="1"/>
</dbReference>
<comment type="function">
    <text evidence="7">Catalyzes the ATP-dependent amidation of deamido-NAD to form NAD. Uses L-glutamine as a nitrogen source.</text>
</comment>
<feature type="binding site" evidence="7">
    <location>
        <begin position="507"/>
        <end position="510"/>
    </location>
    <ligand>
        <name>deamido-NAD(+)</name>
        <dbReference type="ChEBI" id="CHEBI:58437"/>
        <note>ligand shared between two neighboring subunits</note>
    </ligand>
</feature>
<feature type="binding site" evidence="7">
    <location>
        <position position="675"/>
    </location>
    <ligand>
        <name>deamido-NAD(+)</name>
        <dbReference type="ChEBI" id="CHEBI:58437"/>
        <note>ligand shared between two neighboring subunits</note>
    </ligand>
</feature>
<dbReference type="InterPro" id="IPR014729">
    <property type="entry name" value="Rossmann-like_a/b/a_fold"/>
</dbReference>
<keyword evidence="4 7" id="KW-0547">Nucleotide-binding</keyword>
<dbReference type="Gene3D" id="3.60.110.10">
    <property type="entry name" value="Carbon-nitrogen hydrolase"/>
    <property type="match status" value="1"/>
</dbReference>
<dbReference type="Gene3D" id="1.10.10.1140">
    <property type="entry name" value="Glutamine-dependent NAD+ synthetase, C-terminal domain"/>
    <property type="match status" value="1"/>
</dbReference>
<feature type="binding site" evidence="7">
    <location>
        <position position="497"/>
    </location>
    <ligand>
        <name>ATP</name>
        <dbReference type="ChEBI" id="CHEBI:30616"/>
    </ligand>
</feature>
<comment type="caution">
    <text evidence="7">Lacks conserved residue(s) required for the propagation of feature annotation.</text>
</comment>
<proteinExistence type="inferred from homology"/>
<reference evidence="11 12" key="1">
    <citation type="submission" date="2013-08" db="EMBL/GenBank/DDBJ databases">
        <authorList>
            <person name="Weinstock G."/>
            <person name="Sodergren E."/>
            <person name="Wylie T."/>
            <person name="Fulton L."/>
            <person name="Fulton R."/>
            <person name="Fronick C."/>
            <person name="O'Laughlin M."/>
            <person name="Godfrey J."/>
            <person name="Miner T."/>
            <person name="Herter B."/>
            <person name="Appelbaum E."/>
            <person name="Cordes M."/>
            <person name="Lek S."/>
            <person name="Wollam A."/>
            <person name="Pepin K.H."/>
            <person name="Palsikar V.B."/>
            <person name="Mitreva M."/>
            <person name="Wilson R.K."/>
        </authorList>
    </citation>
    <scope>NUCLEOTIDE SEQUENCE [LARGE SCALE GENOMIC DNA]</scope>
    <source>
        <strain evidence="11 12">ATCC 700332</strain>
    </source>
</reference>
<evidence type="ECO:0000256" key="2">
    <source>
        <dbReference type="ARBA" id="ARBA00007145"/>
    </source>
</evidence>
<dbReference type="PANTHER" id="PTHR23090">
    <property type="entry name" value="NH 3 /GLUTAMINE-DEPENDENT NAD + SYNTHETASE"/>
    <property type="match status" value="1"/>
</dbReference>
<feature type="binding site" evidence="7">
    <location>
        <position position="473"/>
    </location>
    <ligand>
        <name>deamido-NAD(+)</name>
        <dbReference type="ChEBI" id="CHEBI:58437"/>
        <note>ligand shared between two neighboring subunits</note>
    </ligand>
</feature>
<keyword evidence="5 7" id="KW-0067">ATP-binding</keyword>
<dbReference type="CDD" id="cd07570">
    <property type="entry name" value="GAT_Gln-NAD-synth"/>
    <property type="match status" value="1"/>
</dbReference>
<dbReference type="Pfam" id="PF02540">
    <property type="entry name" value="NAD_synthase"/>
    <property type="match status" value="1"/>
</dbReference>
<dbReference type="RefSeq" id="WP_021686507.1">
    <property type="nucleotide sequence ID" value="NZ_KI260560.1"/>
</dbReference>
<evidence type="ECO:0000313" key="11">
    <source>
        <dbReference type="EMBL" id="ERJ93813.1"/>
    </source>
</evidence>
<dbReference type="EMBL" id="AWVH01000016">
    <property type="protein sequence ID" value="ERJ93813.1"/>
    <property type="molecule type" value="Genomic_DNA"/>
</dbReference>
<keyword evidence="12" id="KW-1185">Reference proteome</keyword>
<dbReference type="InterPro" id="IPR003694">
    <property type="entry name" value="NAD_synthase"/>
</dbReference>
<dbReference type="Pfam" id="PF00795">
    <property type="entry name" value="CN_hydrolase"/>
    <property type="match status" value="1"/>
</dbReference>
<dbReference type="InterPro" id="IPR003010">
    <property type="entry name" value="C-N_Hydrolase"/>
</dbReference>
<evidence type="ECO:0000256" key="3">
    <source>
        <dbReference type="ARBA" id="ARBA00022598"/>
    </source>
</evidence>
<dbReference type="NCBIfam" id="NF002730">
    <property type="entry name" value="PRK02628.1"/>
    <property type="match status" value="1"/>
</dbReference>
<evidence type="ECO:0000256" key="1">
    <source>
        <dbReference type="ARBA" id="ARBA00005188"/>
    </source>
</evidence>
<feature type="active site" description="Nucleophile; for glutaminase activity" evidence="7">
    <location>
        <position position="170"/>
    </location>
</feature>
<dbReference type="SUPFAM" id="SSF56317">
    <property type="entry name" value="Carbon-nitrogen hydrolase"/>
    <property type="match status" value="1"/>
</dbReference>
<dbReference type="InterPro" id="IPR022310">
    <property type="entry name" value="NAD/GMP_synthase"/>
</dbReference>
<comment type="similarity">
    <text evidence="9">Belongs to the NAD synthetase family.</text>
</comment>
<gene>
    <name evidence="7" type="primary">nadE</name>
    <name evidence="11" type="ORF">HMPREF9193_00657</name>
</gene>
<dbReference type="InterPro" id="IPR041856">
    <property type="entry name" value="NAD+_synth_C"/>
</dbReference>
<dbReference type="NCBIfam" id="TIGR00552">
    <property type="entry name" value="nadE"/>
    <property type="match status" value="1"/>
</dbReference>
<evidence type="ECO:0000259" key="10">
    <source>
        <dbReference type="PROSITE" id="PS50263"/>
    </source>
</evidence>